<feature type="compositionally biased region" description="Low complexity" evidence="1">
    <location>
        <begin position="88"/>
        <end position="103"/>
    </location>
</feature>
<name>A0A316W0Z1_9BASI</name>
<keyword evidence="3" id="KW-1185">Reference proteome</keyword>
<organism evidence="2 3">
    <name type="scientific">Ceraceosorus guamensis</name>
    <dbReference type="NCBI Taxonomy" id="1522189"/>
    <lineage>
        <taxon>Eukaryota</taxon>
        <taxon>Fungi</taxon>
        <taxon>Dikarya</taxon>
        <taxon>Basidiomycota</taxon>
        <taxon>Ustilaginomycotina</taxon>
        <taxon>Exobasidiomycetes</taxon>
        <taxon>Ceraceosorales</taxon>
        <taxon>Ceraceosoraceae</taxon>
        <taxon>Ceraceosorus</taxon>
    </lineage>
</organism>
<feature type="region of interest" description="Disordered" evidence="1">
    <location>
        <begin position="117"/>
        <end position="155"/>
    </location>
</feature>
<proteinExistence type="predicted"/>
<evidence type="ECO:0000256" key="1">
    <source>
        <dbReference type="SAM" id="MobiDB-lite"/>
    </source>
</evidence>
<dbReference type="EMBL" id="KZ819368">
    <property type="protein sequence ID" value="PWN43597.1"/>
    <property type="molecule type" value="Genomic_DNA"/>
</dbReference>
<gene>
    <name evidence="2" type="ORF">IE81DRAFT_72025</name>
</gene>
<sequence length="155" mass="17014">MHGRRRAVHPRSHTLDSRLDSSKLDSVLRRAWQSYIACACPPAAPTGTVPVLVRYGSCMICAACAHERRAAESAGDRASEGASSAIKQAARTHAAQQSTAAHSTAYAKHNFASLHPCATSRKSHESRHSMLPRRSQPCVTQYNHESERLLEQRET</sequence>
<accession>A0A316W0Z1</accession>
<feature type="compositionally biased region" description="Basic and acidic residues" evidence="1">
    <location>
        <begin position="144"/>
        <end position="155"/>
    </location>
</feature>
<dbReference type="InParanoid" id="A0A316W0Z1"/>
<dbReference type="Proteomes" id="UP000245783">
    <property type="component" value="Unassembled WGS sequence"/>
</dbReference>
<protein>
    <submittedName>
        <fullName evidence="2">Uncharacterized protein</fullName>
    </submittedName>
</protein>
<dbReference type="GeneID" id="37039438"/>
<reference evidence="2 3" key="1">
    <citation type="journal article" date="2018" name="Mol. Biol. Evol.">
        <title>Broad Genomic Sampling Reveals a Smut Pathogenic Ancestry of the Fungal Clade Ustilaginomycotina.</title>
        <authorList>
            <person name="Kijpornyongpan T."/>
            <person name="Mondo S.J."/>
            <person name="Barry K."/>
            <person name="Sandor L."/>
            <person name="Lee J."/>
            <person name="Lipzen A."/>
            <person name="Pangilinan J."/>
            <person name="LaButti K."/>
            <person name="Hainaut M."/>
            <person name="Henrissat B."/>
            <person name="Grigoriev I.V."/>
            <person name="Spatafora J.W."/>
            <person name="Aime M.C."/>
        </authorList>
    </citation>
    <scope>NUCLEOTIDE SEQUENCE [LARGE SCALE GENOMIC DNA]</scope>
    <source>
        <strain evidence="2 3">MCA 4658</strain>
    </source>
</reference>
<dbReference type="RefSeq" id="XP_025370757.1">
    <property type="nucleotide sequence ID" value="XM_025517568.1"/>
</dbReference>
<evidence type="ECO:0000313" key="2">
    <source>
        <dbReference type="EMBL" id="PWN43597.1"/>
    </source>
</evidence>
<dbReference type="AlphaFoldDB" id="A0A316W0Z1"/>
<evidence type="ECO:0000313" key="3">
    <source>
        <dbReference type="Proteomes" id="UP000245783"/>
    </source>
</evidence>
<feature type="region of interest" description="Disordered" evidence="1">
    <location>
        <begin position="72"/>
        <end position="103"/>
    </location>
</feature>